<evidence type="ECO:0000313" key="5">
    <source>
        <dbReference type="Proteomes" id="UP001175000"/>
    </source>
</evidence>
<gene>
    <name evidence="4" type="ORF">B0T14DRAFT_528411</name>
</gene>
<dbReference type="EMBL" id="JAULSU010000006">
    <property type="protein sequence ID" value="KAK0614380.1"/>
    <property type="molecule type" value="Genomic_DNA"/>
</dbReference>
<feature type="region of interest" description="Disordered" evidence="1">
    <location>
        <begin position="91"/>
        <end position="118"/>
    </location>
</feature>
<evidence type="ECO:0000256" key="1">
    <source>
        <dbReference type="SAM" id="MobiDB-lite"/>
    </source>
</evidence>
<accession>A0AA39WFD1</accession>
<dbReference type="Gene3D" id="3.40.50.410">
    <property type="entry name" value="von Willebrand factor, type A domain"/>
    <property type="match status" value="1"/>
</dbReference>
<dbReference type="Proteomes" id="UP001175000">
    <property type="component" value="Unassembled WGS sequence"/>
</dbReference>
<sequence>MASQDKQEEKAWFLNAKCPVFLPKTDALNLSAKELDIYLAEILKPAQDDNLGAPEVAGDKDTSDSFTVVSTQSQSTTAQARELLQGLTVAPDNGAGEKMQDAQKDEEAPTGHPFVDGLKSYDDVPKPEDMENKMLTENGDVAFRSTNHPLVDLFYELEDVISGPRLHGLLTAAWASDPLATVKIVFNARSIHLGKSSRLSFYRCAGWLATYHPRTLVANLRWLSRPVIAKKVQKKDGAVEEDMVVIEPVPNEENPESFDVRNGVAHGYWKDLLNILALSANDKLTVLANPREVLNIEREGKGKSVDQEKAKQKRQDVRGTRHEAVLEALEHKPVHQALHLAVARLFADQLAHDVRLLRGEDPKARKNISLCAKWAPSTDRFHDKHTFVTSSIAEILYPEDYFVEKGLLTPSTLEGERTVYLRHAREAYRQDISALRKHLEVVERDLTTKSFEKIKYERVPSVAMKNYSSIFAEKDTDRFEAYLDKVASGKSQISGATLLPSTLVHSVLRSGFTSYGGGARGKKGNKRTHDALLTSRLADMEGKVVDGQWNSLVQRIKDSGTMESCIAVCDVSGSMGSPTFGDGTCPMDSAIGLSLLIAEVTAPPFGGMFITFSESPTVETVDLTKTFQEKVGALQNSSWGYSTDFEAVFLRLILPMAVEKKLTQDQLVKRIFVFSDMQFDSASPDQNRWSTSYKRIKGAFAEAGYTVPELVFWNLAGGRAGHQGGGWGDPVAPKPATAEEEGVALVSGYSQAMLKVFLDSGSFEEEEEEDEDVEMAEEAREDGVVTVEKTEKSKKAKMDPLNTVKKAISHKGYSMLKVVD</sequence>
<evidence type="ECO:0000313" key="4">
    <source>
        <dbReference type="EMBL" id="KAK0614380.1"/>
    </source>
</evidence>
<dbReference type="InterPro" id="IPR036465">
    <property type="entry name" value="vWFA_dom_sf"/>
</dbReference>
<feature type="region of interest" description="Disordered" evidence="1">
    <location>
        <begin position="765"/>
        <end position="798"/>
    </location>
</feature>
<dbReference type="AlphaFoldDB" id="A0AA39WFD1"/>
<name>A0AA39WFD1_9PEZI</name>
<feature type="compositionally biased region" description="Acidic residues" evidence="1">
    <location>
        <begin position="765"/>
        <end position="776"/>
    </location>
</feature>
<feature type="compositionally biased region" description="Basic and acidic residues" evidence="1">
    <location>
        <begin position="98"/>
        <end position="109"/>
    </location>
</feature>
<dbReference type="InterPro" id="IPR011205">
    <property type="entry name" value="UCP015417_vWA"/>
</dbReference>
<evidence type="ECO:0000259" key="3">
    <source>
        <dbReference type="Pfam" id="PF25043"/>
    </source>
</evidence>
<feature type="compositionally biased region" description="Basic and acidic residues" evidence="1">
    <location>
        <begin position="777"/>
        <end position="798"/>
    </location>
</feature>
<proteinExistence type="predicted"/>
<comment type="caution">
    <text evidence="4">The sequence shown here is derived from an EMBL/GenBank/DDBJ whole genome shotgun (WGS) entry which is preliminary data.</text>
</comment>
<dbReference type="InterPro" id="IPR058580">
    <property type="entry name" value="DUF2828"/>
</dbReference>
<dbReference type="PANTHER" id="PTHR31373">
    <property type="entry name" value="OS06G0652100 PROTEIN"/>
    <property type="match status" value="1"/>
</dbReference>
<evidence type="ECO:0008006" key="6">
    <source>
        <dbReference type="Google" id="ProtNLM"/>
    </source>
</evidence>
<dbReference type="PANTHER" id="PTHR31373:SF27">
    <property type="entry name" value="TROVE DOMAIN-CONTAINING PROTEIN"/>
    <property type="match status" value="1"/>
</dbReference>
<reference evidence="4" key="1">
    <citation type="submission" date="2023-06" db="EMBL/GenBank/DDBJ databases">
        <title>Genome-scale phylogeny and comparative genomics of the fungal order Sordariales.</title>
        <authorList>
            <consortium name="Lawrence Berkeley National Laboratory"/>
            <person name="Hensen N."/>
            <person name="Bonometti L."/>
            <person name="Westerberg I."/>
            <person name="Brannstrom I.O."/>
            <person name="Guillou S."/>
            <person name="Cros-Aarteil S."/>
            <person name="Calhoun S."/>
            <person name="Haridas S."/>
            <person name="Kuo A."/>
            <person name="Mondo S."/>
            <person name="Pangilinan J."/>
            <person name="Riley R."/>
            <person name="Labutti K."/>
            <person name="Andreopoulos B."/>
            <person name="Lipzen A."/>
            <person name="Chen C."/>
            <person name="Yanf M."/>
            <person name="Daum C."/>
            <person name="Ng V."/>
            <person name="Clum A."/>
            <person name="Steindorff A."/>
            <person name="Ohm R."/>
            <person name="Martin F."/>
            <person name="Silar P."/>
            <person name="Natvig D."/>
            <person name="Lalanne C."/>
            <person name="Gautier V."/>
            <person name="Ament-Velasquez S.L."/>
            <person name="Kruys A."/>
            <person name="Hutchinson M.I."/>
            <person name="Powell A.J."/>
            <person name="Barry K."/>
            <person name="Miller A.N."/>
            <person name="Grigoriev I.V."/>
            <person name="Debuchy R."/>
            <person name="Gladieux P."/>
            <person name="Thoren M.H."/>
            <person name="Johannesson H."/>
        </authorList>
    </citation>
    <scope>NUCLEOTIDE SEQUENCE</scope>
    <source>
        <strain evidence="4">CBS 606.72</strain>
    </source>
</reference>
<evidence type="ECO:0000259" key="2">
    <source>
        <dbReference type="Pfam" id="PF11443"/>
    </source>
</evidence>
<dbReference type="Pfam" id="PF25043">
    <property type="entry name" value="DUF7788"/>
    <property type="match status" value="1"/>
</dbReference>
<keyword evidence="5" id="KW-1185">Reference proteome</keyword>
<dbReference type="InterPro" id="IPR056690">
    <property type="entry name" value="DUF7788"/>
</dbReference>
<dbReference type="Pfam" id="PF11443">
    <property type="entry name" value="DUF2828"/>
    <property type="match status" value="1"/>
</dbReference>
<feature type="region of interest" description="Disordered" evidence="1">
    <location>
        <begin position="299"/>
        <end position="318"/>
    </location>
</feature>
<feature type="domain" description="DUF2828" evidence="2">
    <location>
        <begin position="136"/>
        <end position="562"/>
    </location>
</feature>
<feature type="domain" description="DUF7788" evidence="3">
    <location>
        <begin position="564"/>
        <end position="808"/>
    </location>
</feature>
<organism evidence="4 5">
    <name type="scientific">Immersiella caudata</name>
    <dbReference type="NCBI Taxonomy" id="314043"/>
    <lineage>
        <taxon>Eukaryota</taxon>
        <taxon>Fungi</taxon>
        <taxon>Dikarya</taxon>
        <taxon>Ascomycota</taxon>
        <taxon>Pezizomycotina</taxon>
        <taxon>Sordariomycetes</taxon>
        <taxon>Sordariomycetidae</taxon>
        <taxon>Sordariales</taxon>
        <taxon>Lasiosphaeriaceae</taxon>
        <taxon>Immersiella</taxon>
    </lineage>
</organism>
<dbReference type="SUPFAM" id="SSF53300">
    <property type="entry name" value="vWA-like"/>
    <property type="match status" value="1"/>
</dbReference>
<protein>
    <recommendedName>
        <fullName evidence="6">DUF2828 domain-containing protein</fullName>
    </recommendedName>
</protein>